<dbReference type="Pfam" id="PF02458">
    <property type="entry name" value="Transferase"/>
    <property type="match status" value="1"/>
</dbReference>
<proteinExistence type="predicted"/>
<accession>A0A9D5H832</accession>
<organism evidence="3 4">
    <name type="scientific">Dioscorea zingiberensis</name>
    <dbReference type="NCBI Taxonomy" id="325984"/>
    <lineage>
        <taxon>Eukaryota</taxon>
        <taxon>Viridiplantae</taxon>
        <taxon>Streptophyta</taxon>
        <taxon>Embryophyta</taxon>
        <taxon>Tracheophyta</taxon>
        <taxon>Spermatophyta</taxon>
        <taxon>Magnoliopsida</taxon>
        <taxon>Liliopsida</taxon>
        <taxon>Dioscoreales</taxon>
        <taxon>Dioscoreaceae</taxon>
        <taxon>Dioscorea</taxon>
    </lineage>
</organism>
<protein>
    <submittedName>
        <fullName evidence="3">Uncharacterized protein</fullName>
    </submittedName>
</protein>
<comment type="caution">
    <text evidence="3">The sequence shown here is derived from an EMBL/GenBank/DDBJ whole genome shotgun (WGS) entry which is preliminary data.</text>
</comment>
<dbReference type="PANTHER" id="PTHR31625">
    <property type="match status" value="1"/>
</dbReference>
<keyword evidence="4" id="KW-1185">Reference proteome</keyword>
<evidence type="ECO:0000256" key="2">
    <source>
        <dbReference type="ARBA" id="ARBA00023315"/>
    </source>
</evidence>
<gene>
    <name evidence="3" type="ORF">J5N97_023534</name>
</gene>
<dbReference type="InterPro" id="IPR051504">
    <property type="entry name" value="Plant_metabolite_acyltrans"/>
</dbReference>
<keyword evidence="1" id="KW-0808">Transferase</keyword>
<dbReference type="GO" id="GO:0016747">
    <property type="term" value="F:acyltransferase activity, transferring groups other than amino-acyl groups"/>
    <property type="evidence" value="ECO:0007669"/>
    <property type="project" value="UniProtKB-ARBA"/>
</dbReference>
<sequence>MASLSSHAIKVLDQSSVSPPKGSVLETSIPLSFFDLLWLQAGVVERLFFYKFPYSTSHFIHHFLPIFKSSLSLTLQHFFPLSCHIRRNPNSEHKIEYHYIEDRGCSVPFILAESEADFDALSGDHNREFKHLQPLIPSLVSLSGDTPAPLMASQVTVFPNHGLCVAISVNHSVCDGASSTNFIKSWAATCSSGSTTASLVPAPPLFDRSMLHDPNNLHSRFLRAIEEDGALIVFQDSSKTVTAAAPIDVDKVFSTFSLRPEHVEKLKNRVKDKYKEFEAMPFHCSTFVIAFAYVWTCLMRSREWQRDRTSHMAFAADYRSRLLPPLPPEYFGNCVGGCFGAMKVAELLNDDGFEKAAEVVGRAIDELKDGYVLEGAEEWPELIKKLCLEDPLSVAGSPRFRVYGTDFGWGKPVKVEIPSIRHASSMAVTESRDGVGGIEIGLALPEAEMNQFRSHFITGLR</sequence>
<evidence type="ECO:0000313" key="3">
    <source>
        <dbReference type="EMBL" id="KAJ0966617.1"/>
    </source>
</evidence>
<reference evidence="3" key="2">
    <citation type="journal article" date="2022" name="Hortic Res">
        <title>The genome of Dioscorea zingiberensis sheds light on the biosynthesis, origin and evolution of the medicinally important diosgenin saponins.</title>
        <authorList>
            <person name="Li Y."/>
            <person name="Tan C."/>
            <person name="Li Z."/>
            <person name="Guo J."/>
            <person name="Li S."/>
            <person name="Chen X."/>
            <person name="Wang C."/>
            <person name="Dai X."/>
            <person name="Yang H."/>
            <person name="Song W."/>
            <person name="Hou L."/>
            <person name="Xu J."/>
            <person name="Tong Z."/>
            <person name="Xu A."/>
            <person name="Yuan X."/>
            <person name="Wang W."/>
            <person name="Yang Q."/>
            <person name="Chen L."/>
            <person name="Sun Z."/>
            <person name="Wang K."/>
            <person name="Pan B."/>
            <person name="Chen J."/>
            <person name="Bao Y."/>
            <person name="Liu F."/>
            <person name="Qi X."/>
            <person name="Gang D.R."/>
            <person name="Wen J."/>
            <person name="Li J."/>
        </authorList>
    </citation>
    <scope>NUCLEOTIDE SEQUENCE</scope>
    <source>
        <strain evidence="3">Dzin_1.0</strain>
    </source>
</reference>
<dbReference type="Gene3D" id="3.30.559.10">
    <property type="entry name" value="Chloramphenicol acetyltransferase-like domain"/>
    <property type="match status" value="2"/>
</dbReference>
<reference evidence="3" key="1">
    <citation type="submission" date="2021-03" db="EMBL/GenBank/DDBJ databases">
        <authorList>
            <person name="Li Z."/>
            <person name="Yang C."/>
        </authorList>
    </citation>
    <scope>NUCLEOTIDE SEQUENCE</scope>
    <source>
        <strain evidence="3">Dzin_1.0</strain>
        <tissue evidence="3">Leaf</tissue>
    </source>
</reference>
<evidence type="ECO:0000313" key="4">
    <source>
        <dbReference type="Proteomes" id="UP001085076"/>
    </source>
</evidence>
<dbReference type="EMBL" id="JAGGNH010000007">
    <property type="protein sequence ID" value="KAJ0966617.1"/>
    <property type="molecule type" value="Genomic_DNA"/>
</dbReference>
<dbReference type="AlphaFoldDB" id="A0A9D5H832"/>
<evidence type="ECO:0000256" key="1">
    <source>
        <dbReference type="ARBA" id="ARBA00022679"/>
    </source>
</evidence>
<name>A0A9D5H832_9LILI</name>
<dbReference type="InterPro" id="IPR023213">
    <property type="entry name" value="CAT-like_dom_sf"/>
</dbReference>
<dbReference type="SUPFAM" id="SSF52777">
    <property type="entry name" value="CoA-dependent acyltransferases"/>
    <property type="match status" value="1"/>
</dbReference>
<dbReference type="Proteomes" id="UP001085076">
    <property type="component" value="Miscellaneous, Linkage group lg07"/>
</dbReference>
<keyword evidence="2" id="KW-0012">Acyltransferase</keyword>
<dbReference type="OrthoDB" id="1862401at2759"/>